<dbReference type="Proteomes" id="UP001500192">
    <property type="component" value="Unassembled WGS sequence"/>
</dbReference>
<evidence type="ECO:0000313" key="3">
    <source>
        <dbReference type="Proteomes" id="UP001500192"/>
    </source>
</evidence>
<dbReference type="EMBL" id="BAABIB010000046">
    <property type="protein sequence ID" value="GAA5158657.1"/>
    <property type="molecule type" value="Genomic_DNA"/>
</dbReference>
<dbReference type="Pfam" id="PF00581">
    <property type="entry name" value="Rhodanese"/>
    <property type="match status" value="1"/>
</dbReference>
<dbReference type="Gene3D" id="3.40.250.10">
    <property type="entry name" value="Rhodanese-like domain"/>
    <property type="match status" value="1"/>
</dbReference>
<dbReference type="InterPro" id="IPR050229">
    <property type="entry name" value="GlpE_sulfurtransferase"/>
</dbReference>
<protein>
    <submittedName>
        <fullName evidence="2">Rhodanese-like domain-containing protein</fullName>
    </submittedName>
</protein>
<evidence type="ECO:0000259" key="1">
    <source>
        <dbReference type="PROSITE" id="PS50206"/>
    </source>
</evidence>
<gene>
    <name evidence="2" type="ORF">GCM10023214_20070</name>
</gene>
<dbReference type="InterPro" id="IPR001763">
    <property type="entry name" value="Rhodanese-like_dom"/>
</dbReference>
<name>A0ABP9Q908_9PSEU</name>
<organism evidence="2 3">
    <name type="scientific">Amycolatopsis dongchuanensis</name>
    <dbReference type="NCBI Taxonomy" id="1070866"/>
    <lineage>
        <taxon>Bacteria</taxon>
        <taxon>Bacillati</taxon>
        <taxon>Actinomycetota</taxon>
        <taxon>Actinomycetes</taxon>
        <taxon>Pseudonocardiales</taxon>
        <taxon>Pseudonocardiaceae</taxon>
        <taxon>Amycolatopsis</taxon>
    </lineage>
</organism>
<dbReference type="InterPro" id="IPR036873">
    <property type="entry name" value="Rhodanese-like_dom_sf"/>
</dbReference>
<comment type="caution">
    <text evidence="2">The sequence shown here is derived from an EMBL/GenBank/DDBJ whole genome shotgun (WGS) entry which is preliminary data.</text>
</comment>
<dbReference type="PROSITE" id="PS50206">
    <property type="entry name" value="RHODANESE_3"/>
    <property type="match status" value="1"/>
</dbReference>
<proteinExistence type="predicted"/>
<dbReference type="PANTHER" id="PTHR43031:SF1">
    <property type="entry name" value="PYRIDINE NUCLEOTIDE-DISULPHIDE OXIDOREDUCTASE"/>
    <property type="match status" value="1"/>
</dbReference>
<sequence length="129" mass="13904">MTVDEMLAAARSRLDRVGPRDARELQERGALIVDIRPEANRAAEGEIPGSVVIERIHLEWRLDPAGSHRLPQVRPDLPVVVVCNEGYASSLAAADLQRLGLRATDLDGGFRAWAAAGLPVREGPTPAVP</sequence>
<dbReference type="SMART" id="SM00450">
    <property type="entry name" value="RHOD"/>
    <property type="match status" value="1"/>
</dbReference>
<dbReference type="PANTHER" id="PTHR43031">
    <property type="entry name" value="FAD-DEPENDENT OXIDOREDUCTASE"/>
    <property type="match status" value="1"/>
</dbReference>
<accession>A0ABP9Q908</accession>
<keyword evidence="3" id="KW-1185">Reference proteome</keyword>
<feature type="domain" description="Rhodanese" evidence="1">
    <location>
        <begin position="26"/>
        <end position="122"/>
    </location>
</feature>
<dbReference type="RefSeq" id="WP_346053576.1">
    <property type="nucleotide sequence ID" value="NZ_BAABIB010000046.1"/>
</dbReference>
<evidence type="ECO:0000313" key="2">
    <source>
        <dbReference type="EMBL" id="GAA5158657.1"/>
    </source>
</evidence>
<dbReference type="SUPFAM" id="SSF52821">
    <property type="entry name" value="Rhodanese/Cell cycle control phosphatase"/>
    <property type="match status" value="1"/>
</dbReference>
<reference evidence="3" key="1">
    <citation type="journal article" date="2019" name="Int. J. Syst. Evol. Microbiol.">
        <title>The Global Catalogue of Microorganisms (GCM) 10K type strain sequencing project: providing services to taxonomists for standard genome sequencing and annotation.</title>
        <authorList>
            <consortium name="The Broad Institute Genomics Platform"/>
            <consortium name="The Broad Institute Genome Sequencing Center for Infectious Disease"/>
            <person name="Wu L."/>
            <person name="Ma J."/>
        </authorList>
    </citation>
    <scope>NUCLEOTIDE SEQUENCE [LARGE SCALE GENOMIC DNA]</scope>
    <source>
        <strain evidence="3">JCM 18054</strain>
    </source>
</reference>